<comment type="caution">
    <text evidence="1">The sequence shown here is derived from an EMBL/GenBank/DDBJ whole genome shotgun (WGS) entry which is preliminary data.</text>
</comment>
<reference evidence="1" key="2">
    <citation type="journal article" date="2021" name="PeerJ">
        <title>Extensive microbial diversity within the chicken gut microbiome revealed by metagenomics and culture.</title>
        <authorList>
            <person name="Gilroy R."/>
            <person name="Ravi A."/>
            <person name="Getino M."/>
            <person name="Pursley I."/>
            <person name="Horton D.L."/>
            <person name="Alikhan N.F."/>
            <person name="Baker D."/>
            <person name="Gharbi K."/>
            <person name="Hall N."/>
            <person name="Watson M."/>
            <person name="Adriaenssens E.M."/>
            <person name="Foster-Nyarko E."/>
            <person name="Jarju S."/>
            <person name="Secka A."/>
            <person name="Antonio M."/>
            <person name="Oren A."/>
            <person name="Chaudhuri R.R."/>
            <person name="La Ragione R."/>
            <person name="Hildebrand F."/>
            <person name="Pallen M.J."/>
        </authorList>
    </citation>
    <scope>NUCLEOTIDE SEQUENCE</scope>
    <source>
        <strain evidence="1">35461</strain>
    </source>
</reference>
<sequence length="218" mass="24159">MVDGLTVLCGPNACGKSTLARILRDGVTLSLEYRDWLRGGVMRQARNTLLLPLADCLLQSGSQPAALSSLSEYGPFVERLSARQANDALERIGTIVTLFLNCFPLLKTEDGRRALEALKRRLNCSCSTQEAFKVWLNHRLTDISTDLGAVEATPLSRQKARECGWHSSYLWEGEAQISEGGSPIFAYQGKQVVREGDFFSVKRVLCLESPYRDLPSFA</sequence>
<gene>
    <name evidence="1" type="ORF">IAC79_03690</name>
</gene>
<accession>A0A9D1NM53</accession>
<name>A0A9D1NM53_9BACT</name>
<protein>
    <submittedName>
        <fullName evidence="1">Uncharacterized protein</fullName>
    </submittedName>
</protein>
<evidence type="ECO:0000313" key="2">
    <source>
        <dbReference type="Proteomes" id="UP000886845"/>
    </source>
</evidence>
<evidence type="ECO:0000313" key="1">
    <source>
        <dbReference type="EMBL" id="HIV09196.1"/>
    </source>
</evidence>
<reference evidence="1" key="1">
    <citation type="submission" date="2020-10" db="EMBL/GenBank/DDBJ databases">
        <authorList>
            <person name="Gilroy R."/>
        </authorList>
    </citation>
    <scope>NUCLEOTIDE SEQUENCE</scope>
    <source>
        <strain evidence="1">35461</strain>
    </source>
</reference>
<feature type="non-terminal residue" evidence="1">
    <location>
        <position position="218"/>
    </location>
</feature>
<proteinExistence type="predicted"/>
<dbReference type="AlphaFoldDB" id="A0A9D1NM53"/>
<organism evidence="1 2">
    <name type="scientific">Candidatus Spyradenecus faecavium</name>
    <dbReference type="NCBI Taxonomy" id="2840947"/>
    <lineage>
        <taxon>Bacteria</taxon>
        <taxon>Pseudomonadati</taxon>
        <taxon>Lentisphaerota</taxon>
        <taxon>Lentisphaeria</taxon>
        <taxon>Lentisphaerales</taxon>
        <taxon>Lentisphaeraceae</taxon>
        <taxon>Lentisphaeraceae incertae sedis</taxon>
        <taxon>Candidatus Spyradenecus</taxon>
    </lineage>
</organism>
<dbReference type="Proteomes" id="UP000886845">
    <property type="component" value="Unassembled WGS sequence"/>
</dbReference>
<dbReference type="EMBL" id="DVOR01000117">
    <property type="protein sequence ID" value="HIV09196.1"/>
    <property type="molecule type" value="Genomic_DNA"/>
</dbReference>